<dbReference type="SUPFAM" id="SSF161098">
    <property type="entry name" value="MetI-like"/>
    <property type="match status" value="1"/>
</dbReference>
<evidence type="ECO:0000256" key="3">
    <source>
        <dbReference type="ARBA" id="ARBA00022475"/>
    </source>
</evidence>
<evidence type="ECO:0000256" key="6">
    <source>
        <dbReference type="ARBA" id="ARBA00023136"/>
    </source>
</evidence>
<feature type="non-terminal residue" evidence="8">
    <location>
        <position position="192"/>
    </location>
</feature>
<sequence>MDWFAIGRELSPKARGTVTLCSFLLPLAVWSAFSYLPFLWHPLMEVTESGDSRYFRPGMTVEREAFHQENARLSSKGSVVVKGISVNPVYLPAPHEVGKAFYTAFVTEPRLPGDPWLHESLWHSIQVIFWGFLLSSVIGVPLGILCGAYSPIARLFEPFIDFVRYMPAPAFGALAVAIVGIYDGPKIAIIFI</sequence>
<dbReference type="GO" id="GO:0055085">
    <property type="term" value="P:transmembrane transport"/>
    <property type="evidence" value="ECO:0007669"/>
    <property type="project" value="InterPro"/>
</dbReference>
<evidence type="ECO:0000256" key="5">
    <source>
        <dbReference type="ARBA" id="ARBA00022989"/>
    </source>
</evidence>
<dbReference type="InterPro" id="IPR000515">
    <property type="entry name" value="MetI-like"/>
</dbReference>
<organism evidence="8">
    <name type="scientific">marine metagenome</name>
    <dbReference type="NCBI Taxonomy" id="408172"/>
    <lineage>
        <taxon>unclassified sequences</taxon>
        <taxon>metagenomes</taxon>
        <taxon>ecological metagenomes</taxon>
    </lineage>
</organism>
<dbReference type="AlphaFoldDB" id="A0A382GH28"/>
<feature type="transmembrane region" description="Helical" evidence="7">
    <location>
        <begin position="127"/>
        <end position="150"/>
    </location>
</feature>
<evidence type="ECO:0000256" key="1">
    <source>
        <dbReference type="ARBA" id="ARBA00004651"/>
    </source>
</evidence>
<accession>A0A382GH28</accession>
<keyword evidence="5 7" id="KW-1133">Transmembrane helix</keyword>
<gene>
    <name evidence="8" type="ORF">METZ01_LOCUS226345</name>
</gene>
<proteinExistence type="predicted"/>
<dbReference type="Gene3D" id="3.30.60.280">
    <property type="match status" value="1"/>
</dbReference>
<keyword evidence="4 7" id="KW-0812">Transmembrane</keyword>
<feature type="transmembrane region" description="Helical" evidence="7">
    <location>
        <begin position="162"/>
        <end position="182"/>
    </location>
</feature>
<keyword evidence="2" id="KW-0813">Transport</keyword>
<dbReference type="GO" id="GO:0005886">
    <property type="term" value="C:plasma membrane"/>
    <property type="evidence" value="ECO:0007669"/>
    <property type="project" value="UniProtKB-SubCell"/>
</dbReference>
<protein>
    <recommendedName>
        <fullName evidence="9">ABC transmembrane type-1 domain-containing protein</fullName>
    </recommendedName>
</protein>
<keyword evidence="6 7" id="KW-0472">Membrane</keyword>
<evidence type="ECO:0000313" key="8">
    <source>
        <dbReference type="EMBL" id="SVB73491.1"/>
    </source>
</evidence>
<comment type="subcellular location">
    <subcellularLocation>
        <location evidence="1">Cell membrane</location>
        <topology evidence="1">Multi-pass membrane protein</topology>
    </subcellularLocation>
</comment>
<dbReference type="EMBL" id="UINC01055050">
    <property type="protein sequence ID" value="SVB73491.1"/>
    <property type="molecule type" value="Genomic_DNA"/>
</dbReference>
<feature type="transmembrane region" description="Helical" evidence="7">
    <location>
        <begin position="20"/>
        <end position="40"/>
    </location>
</feature>
<keyword evidence="3" id="KW-1003">Cell membrane</keyword>
<dbReference type="PANTHER" id="PTHR30151:SF0">
    <property type="entry name" value="ABC TRANSPORTER PERMEASE PROTEIN MJ0413-RELATED"/>
    <property type="match status" value="1"/>
</dbReference>
<evidence type="ECO:0000256" key="2">
    <source>
        <dbReference type="ARBA" id="ARBA00022448"/>
    </source>
</evidence>
<evidence type="ECO:0000256" key="4">
    <source>
        <dbReference type="ARBA" id="ARBA00022692"/>
    </source>
</evidence>
<evidence type="ECO:0000256" key="7">
    <source>
        <dbReference type="SAM" id="Phobius"/>
    </source>
</evidence>
<name>A0A382GH28_9ZZZZ</name>
<dbReference type="InterPro" id="IPR035906">
    <property type="entry name" value="MetI-like_sf"/>
</dbReference>
<dbReference type="CDD" id="cd06261">
    <property type="entry name" value="TM_PBP2"/>
    <property type="match status" value="1"/>
</dbReference>
<dbReference type="Gene3D" id="1.10.3720.10">
    <property type="entry name" value="MetI-like"/>
    <property type="match status" value="1"/>
</dbReference>
<reference evidence="8" key="1">
    <citation type="submission" date="2018-05" db="EMBL/GenBank/DDBJ databases">
        <authorList>
            <person name="Lanie J.A."/>
            <person name="Ng W.-L."/>
            <person name="Kazmierczak K.M."/>
            <person name="Andrzejewski T.M."/>
            <person name="Davidsen T.M."/>
            <person name="Wayne K.J."/>
            <person name="Tettelin H."/>
            <person name="Glass J.I."/>
            <person name="Rusch D."/>
            <person name="Podicherti R."/>
            <person name="Tsui H.-C.T."/>
            <person name="Winkler M.E."/>
        </authorList>
    </citation>
    <scope>NUCLEOTIDE SEQUENCE</scope>
</reference>
<dbReference type="PANTHER" id="PTHR30151">
    <property type="entry name" value="ALKANE SULFONATE ABC TRANSPORTER-RELATED, MEMBRANE SUBUNIT"/>
    <property type="match status" value="1"/>
</dbReference>
<evidence type="ECO:0008006" key="9">
    <source>
        <dbReference type="Google" id="ProtNLM"/>
    </source>
</evidence>